<name>I4CBY9_DESTA</name>
<dbReference type="EMBL" id="CP003360">
    <property type="protein sequence ID" value="AFM27080.1"/>
    <property type="molecule type" value="Genomic_DNA"/>
</dbReference>
<evidence type="ECO:0000313" key="1">
    <source>
        <dbReference type="EMBL" id="AFM27080.1"/>
    </source>
</evidence>
<organism evidence="1 2">
    <name type="scientific">Desulfomonile tiedjei (strain ATCC 49306 / DSM 6799 / DCB-1)</name>
    <dbReference type="NCBI Taxonomy" id="706587"/>
    <lineage>
        <taxon>Bacteria</taxon>
        <taxon>Pseudomonadati</taxon>
        <taxon>Thermodesulfobacteriota</taxon>
        <taxon>Desulfomonilia</taxon>
        <taxon>Desulfomonilales</taxon>
        <taxon>Desulfomonilaceae</taxon>
        <taxon>Desulfomonile</taxon>
    </lineage>
</organism>
<dbReference type="Proteomes" id="UP000006055">
    <property type="component" value="Chromosome"/>
</dbReference>
<gene>
    <name evidence="1" type="ordered locus">Desti_4448</name>
</gene>
<dbReference type="KEGG" id="dti:Desti_4448"/>
<protein>
    <submittedName>
        <fullName evidence="1">Uncharacterized protein</fullName>
    </submittedName>
</protein>
<accession>I4CBY9</accession>
<dbReference type="HOGENOM" id="CLU_2552786_0_0_7"/>
<reference evidence="2" key="1">
    <citation type="submission" date="2012-06" db="EMBL/GenBank/DDBJ databases">
        <title>Complete sequence of chromosome of Desulfomonile tiedjei DSM 6799.</title>
        <authorList>
            <person name="Lucas S."/>
            <person name="Copeland A."/>
            <person name="Lapidus A."/>
            <person name="Glavina del Rio T."/>
            <person name="Dalin E."/>
            <person name="Tice H."/>
            <person name="Bruce D."/>
            <person name="Goodwin L."/>
            <person name="Pitluck S."/>
            <person name="Peters L."/>
            <person name="Ovchinnikova G."/>
            <person name="Zeytun A."/>
            <person name="Lu M."/>
            <person name="Kyrpides N."/>
            <person name="Mavromatis K."/>
            <person name="Ivanova N."/>
            <person name="Brettin T."/>
            <person name="Detter J.C."/>
            <person name="Han C."/>
            <person name="Larimer F."/>
            <person name="Land M."/>
            <person name="Hauser L."/>
            <person name="Markowitz V."/>
            <person name="Cheng J.-F."/>
            <person name="Hugenholtz P."/>
            <person name="Woyke T."/>
            <person name="Wu D."/>
            <person name="Spring S."/>
            <person name="Schroeder M."/>
            <person name="Brambilla E."/>
            <person name="Klenk H.-P."/>
            <person name="Eisen J.A."/>
        </authorList>
    </citation>
    <scope>NUCLEOTIDE SEQUENCE [LARGE SCALE GENOMIC DNA]</scope>
    <source>
        <strain evidence="2">ATCC 49306 / DSM 6799 / DCB-1</strain>
    </source>
</reference>
<sequence length="82" mass="9110">MFQSPSLSHRRANLSTLFRKEIIAIAQNSDAYPALENKDTSGHRGHCVPKLSQKSKFIRDSGTNSHHLPCLSVGADLRVRPN</sequence>
<keyword evidence="2" id="KW-1185">Reference proteome</keyword>
<evidence type="ECO:0000313" key="2">
    <source>
        <dbReference type="Proteomes" id="UP000006055"/>
    </source>
</evidence>
<dbReference type="AlphaFoldDB" id="I4CBY9"/>
<proteinExistence type="predicted"/>